<reference evidence="3" key="1">
    <citation type="journal article" date="2019" name="Int. J. Syst. Evol. Microbiol.">
        <title>The Global Catalogue of Microorganisms (GCM) 10K type strain sequencing project: providing services to taxonomists for standard genome sequencing and annotation.</title>
        <authorList>
            <consortium name="The Broad Institute Genomics Platform"/>
            <consortium name="The Broad Institute Genome Sequencing Center for Infectious Disease"/>
            <person name="Wu L."/>
            <person name="Ma J."/>
        </authorList>
    </citation>
    <scope>NUCLEOTIDE SEQUENCE [LARGE SCALE GENOMIC DNA]</scope>
    <source>
        <strain evidence="3">JCM 15575</strain>
    </source>
</reference>
<accession>A0ABP4SSL8</accession>
<dbReference type="Proteomes" id="UP001500596">
    <property type="component" value="Unassembled WGS sequence"/>
</dbReference>
<dbReference type="EMBL" id="BAAAPK010000001">
    <property type="protein sequence ID" value="GAA1677601.1"/>
    <property type="molecule type" value="Genomic_DNA"/>
</dbReference>
<feature type="compositionally biased region" description="Basic and acidic residues" evidence="1">
    <location>
        <begin position="20"/>
        <end position="29"/>
    </location>
</feature>
<name>A0ABP4SSL8_9MICO</name>
<evidence type="ECO:0000313" key="3">
    <source>
        <dbReference type="Proteomes" id="UP001500596"/>
    </source>
</evidence>
<proteinExistence type="predicted"/>
<feature type="region of interest" description="Disordered" evidence="1">
    <location>
        <begin position="1"/>
        <end position="38"/>
    </location>
</feature>
<organism evidence="2 3">
    <name type="scientific">Microbacterium lacus</name>
    <dbReference type="NCBI Taxonomy" id="415217"/>
    <lineage>
        <taxon>Bacteria</taxon>
        <taxon>Bacillati</taxon>
        <taxon>Actinomycetota</taxon>
        <taxon>Actinomycetes</taxon>
        <taxon>Micrococcales</taxon>
        <taxon>Microbacteriaceae</taxon>
        <taxon>Microbacterium</taxon>
    </lineage>
</organism>
<comment type="caution">
    <text evidence="2">The sequence shown here is derived from an EMBL/GenBank/DDBJ whole genome shotgun (WGS) entry which is preliminary data.</text>
</comment>
<evidence type="ECO:0000313" key="2">
    <source>
        <dbReference type="EMBL" id="GAA1677601.1"/>
    </source>
</evidence>
<keyword evidence="3" id="KW-1185">Reference proteome</keyword>
<protein>
    <submittedName>
        <fullName evidence="2">Uncharacterized protein</fullName>
    </submittedName>
</protein>
<sequence length="95" mass="10106">MVLVAADAEEDVGTPGRVGRVGDHRDRAGLRPGTTGLCGHRETLRVRRQSRIPIDTGSILPENVAEPCDDSVTLRAAPLQPLRGEVLRDDAAEGA</sequence>
<gene>
    <name evidence="2" type="ORF">GCM10009807_21900</name>
</gene>
<evidence type="ECO:0000256" key="1">
    <source>
        <dbReference type="SAM" id="MobiDB-lite"/>
    </source>
</evidence>